<dbReference type="SUPFAM" id="SSF50475">
    <property type="entry name" value="FMN-binding split barrel"/>
    <property type="match status" value="1"/>
</dbReference>
<dbReference type="Proteomes" id="UP000677875">
    <property type="component" value="Unassembled WGS sequence"/>
</dbReference>
<comment type="caution">
    <text evidence="3">The sequence shown here is derived from an EMBL/GenBank/DDBJ whole genome shotgun (WGS) entry which is preliminary data.</text>
</comment>
<evidence type="ECO:0000259" key="2">
    <source>
        <dbReference type="Pfam" id="PF01243"/>
    </source>
</evidence>
<dbReference type="PANTHER" id="PTHR35176:SF2">
    <property type="entry name" value="F420H(2)-DEPENDENT REDUCTASE RV1155"/>
    <property type="match status" value="1"/>
</dbReference>
<accession>A0A940XN58</accession>
<dbReference type="NCBIfam" id="TIGR03618">
    <property type="entry name" value="Rv1155_F420"/>
    <property type="match status" value="1"/>
</dbReference>
<dbReference type="InterPro" id="IPR012349">
    <property type="entry name" value="Split_barrel_FMN-bd"/>
</dbReference>
<gene>
    <name evidence="3" type="ORF">J5Y05_15255</name>
</gene>
<dbReference type="InterPro" id="IPR019920">
    <property type="entry name" value="F420-binding_dom_put"/>
</dbReference>
<feature type="domain" description="Pyridoxamine 5'-phosphate oxidase N-terminal" evidence="2">
    <location>
        <begin position="13"/>
        <end position="141"/>
    </location>
</feature>
<dbReference type="InterPro" id="IPR052019">
    <property type="entry name" value="F420H2_bilvrd_red/Heme_oxyg"/>
</dbReference>
<dbReference type="GO" id="GO:0005829">
    <property type="term" value="C:cytosol"/>
    <property type="evidence" value="ECO:0007669"/>
    <property type="project" value="TreeGrafter"/>
</dbReference>
<evidence type="ECO:0000313" key="3">
    <source>
        <dbReference type="EMBL" id="MBQ0827855.1"/>
    </source>
</evidence>
<protein>
    <submittedName>
        <fullName evidence="3">PPOX class F420-dependent oxidoreductase</fullName>
    </submittedName>
</protein>
<evidence type="ECO:0000313" key="4">
    <source>
        <dbReference type="Proteomes" id="UP000677875"/>
    </source>
</evidence>
<dbReference type="InterPro" id="IPR011576">
    <property type="entry name" value="Pyridox_Oxase_N"/>
</dbReference>
<dbReference type="GO" id="GO:0070967">
    <property type="term" value="F:coenzyme F420 binding"/>
    <property type="evidence" value="ECO:0007669"/>
    <property type="project" value="TreeGrafter"/>
</dbReference>
<dbReference type="Gene3D" id="2.30.110.10">
    <property type="entry name" value="Electron Transport, Fmn-binding Protein, Chain A"/>
    <property type="match status" value="1"/>
</dbReference>
<proteinExistence type="predicted"/>
<evidence type="ECO:0000256" key="1">
    <source>
        <dbReference type="ARBA" id="ARBA00023002"/>
    </source>
</evidence>
<dbReference type="EMBL" id="JAGPNL010000003">
    <property type="protein sequence ID" value="MBQ0827855.1"/>
    <property type="molecule type" value="Genomic_DNA"/>
</dbReference>
<dbReference type="PANTHER" id="PTHR35176">
    <property type="entry name" value="HEME OXYGENASE HI_0854-RELATED"/>
    <property type="match status" value="1"/>
</dbReference>
<dbReference type="Pfam" id="PF01243">
    <property type="entry name" value="PNPOx_N"/>
    <property type="match status" value="1"/>
</dbReference>
<organism evidence="3 4">
    <name type="scientific">Streptomyces tagetis</name>
    <dbReference type="NCBI Taxonomy" id="2820809"/>
    <lineage>
        <taxon>Bacteria</taxon>
        <taxon>Bacillati</taxon>
        <taxon>Actinomycetota</taxon>
        <taxon>Actinomycetes</taxon>
        <taxon>Kitasatosporales</taxon>
        <taxon>Streptomycetaceae</taxon>
        <taxon>Streptomyces</taxon>
    </lineage>
</organism>
<dbReference type="AlphaFoldDB" id="A0A940XN58"/>
<dbReference type="RefSeq" id="WP_210872576.1">
    <property type="nucleotide sequence ID" value="NZ_JAGPNL010000003.1"/>
</dbReference>
<dbReference type="GO" id="GO:0016627">
    <property type="term" value="F:oxidoreductase activity, acting on the CH-CH group of donors"/>
    <property type="evidence" value="ECO:0007669"/>
    <property type="project" value="TreeGrafter"/>
</dbReference>
<sequence length="160" mass="17395">MAPKIATNTPVSREELLDFVRPRHRAVLLTRRAGGGPQGSPVACGVDGSGRIVVSTYPERAKTRNARRDPRVALIVLSDDWDGPWVQVDGTAEVVDPPDSVEPLVEYYRVIAGEHPDWDEYRRAMAEQGKSLLRITPERWGPVATGGFPARVAEGRGGGG</sequence>
<keyword evidence="4" id="KW-1185">Reference proteome</keyword>
<dbReference type="FunFam" id="2.30.110.10:FF:000006">
    <property type="entry name" value="PPOX class F420-dependent enzyme"/>
    <property type="match status" value="1"/>
</dbReference>
<name>A0A940XN58_9ACTN</name>
<keyword evidence="1" id="KW-0560">Oxidoreductase</keyword>
<reference evidence="3" key="1">
    <citation type="submission" date="2021-04" db="EMBL/GenBank/DDBJ databases">
        <title>Genome seq and assembly of Streptomyces sp. RG38.</title>
        <authorList>
            <person name="Chhetri G."/>
        </authorList>
    </citation>
    <scope>NUCLEOTIDE SEQUENCE</scope>
    <source>
        <strain evidence="3">RG38</strain>
    </source>
</reference>